<dbReference type="AlphaFoldDB" id="A0A9P9EGC0"/>
<sequence length="295" mass="33650">MLLSSSPEYADVSEAERVLSIVSAGQLKRFLFADRTTWYYSPTENSKNPRLDKIIQGLGRHGMELPNSYWAVLERYNLVRTAEQEQQRCFLSVEIAPVPYSSFAEEVSRLVRGCLQATTLTRDMTVQFVRAGRLSLHTFHDAGQQLLKIHEKWLSKEDSIQELGLPKNLEESDVLFHITKHLLSDVLGGVPKRQFNSDKNHSSTWLRKRIQNCAEQRLLYHMRIKNGFSLTPSPHTARLLTLAWDRGLSWGDDCSVTIQLHVESTCFHLRDHATARDFCGTTMACMAGTSNLRTL</sequence>
<evidence type="ECO:0000313" key="1">
    <source>
        <dbReference type="EMBL" id="KAH7137350.1"/>
    </source>
</evidence>
<organism evidence="1 2">
    <name type="scientific">Dactylonectria estremocensis</name>
    <dbReference type="NCBI Taxonomy" id="1079267"/>
    <lineage>
        <taxon>Eukaryota</taxon>
        <taxon>Fungi</taxon>
        <taxon>Dikarya</taxon>
        <taxon>Ascomycota</taxon>
        <taxon>Pezizomycotina</taxon>
        <taxon>Sordariomycetes</taxon>
        <taxon>Hypocreomycetidae</taxon>
        <taxon>Hypocreales</taxon>
        <taxon>Nectriaceae</taxon>
        <taxon>Dactylonectria</taxon>
    </lineage>
</organism>
<comment type="caution">
    <text evidence="1">The sequence shown here is derived from an EMBL/GenBank/DDBJ whole genome shotgun (WGS) entry which is preliminary data.</text>
</comment>
<keyword evidence="2" id="KW-1185">Reference proteome</keyword>
<proteinExistence type="predicted"/>
<dbReference type="Proteomes" id="UP000717696">
    <property type="component" value="Unassembled WGS sequence"/>
</dbReference>
<gene>
    <name evidence="1" type="ORF">B0J13DRAFT_77491</name>
</gene>
<dbReference type="OrthoDB" id="5376140at2759"/>
<accession>A0A9P9EGC0</accession>
<dbReference type="EMBL" id="JAGMUU010000015">
    <property type="protein sequence ID" value="KAH7137350.1"/>
    <property type="molecule type" value="Genomic_DNA"/>
</dbReference>
<evidence type="ECO:0000313" key="2">
    <source>
        <dbReference type="Proteomes" id="UP000717696"/>
    </source>
</evidence>
<reference evidence="1" key="1">
    <citation type="journal article" date="2021" name="Nat. Commun.">
        <title>Genetic determinants of endophytism in the Arabidopsis root mycobiome.</title>
        <authorList>
            <person name="Mesny F."/>
            <person name="Miyauchi S."/>
            <person name="Thiergart T."/>
            <person name="Pickel B."/>
            <person name="Atanasova L."/>
            <person name="Karlsson M."/>
            <person name="Huettel B."/>
            <person name="Barry K.W."/>
            <person name="Haridas S."/>
            <person name="Chen C."/>
            <person name="Bauer D."/>
            <person name="Andreopoulos W."/>
            <person name="Pangilinan J."/>
            <person name="LaButti K."/>
            <person name="Riley R."/>
            <person name="Lipzen A."/>
            <person name="Clum A."/>
            <person name="Drula E."/>
            <person name="Henrissat B."/>
            <person name="Kohler A."/>
            <person name="Grigoriev I.V."/>
            <person name="Martin F.M."/>
            <person name="Hacquard S."/>
        </authorList>
    </citation>
    <scope>NUCLEOTIDE SEQUENCE</scope>
    <source>
        <strain evidence="1">MPI-CAGE-AT-0021</strain>
    </source>
</reference>
<name>A0A9P9EGC0_9HYPO</name>
<protein>
    <submittedName>
        <fullName evidence="1">Uncharacterized protein</fullName>
    </submittedName>
</protein>